<dbReference type="AlphaFoldDB" id="A0A1J4V714"/>
<organism evidence="2 3">
    <name type="scientific">Candidatus Nomurabacteria bacterium CG1_02_43_90</name>
    <dbReference type="NCBI Taxonomy" id="1805281"/>
    <lineage>
        <taxon>Bacteria</taxon>
        <taxon>Candidatus Nomuraibacteriota</taxon>
    </lineage>
</organism>
<comment type="caution">
    <text evidence="2">The sequence shown here is derived from an EMBL/GenBank/DDBJ whole genome shotgun (WGS) entry which is preliminary data.</text>
</comment>
<proteinExistence type="predicted"/>
<name>A0A1J4V714_9BACT</name>
<evidence type="ECO:0000313" key="3">
    <source>
        <dbReference type="Proteomes" id="UP000181992"/>
    </source>
</evidence>
<reference evidence="2 3" key="1">
    <citation type="journal article" date="2016" name="Environ. Microbiol.">
        <title>Genomic resolution of a cold subsurface aquifer community provides metabolic insights for novel microbes adapted to high CO concentrations.</title>
        <authorList>
            <person name="Probst A.J."/>
            <person name="Castelle C.J."/>
            <person name="Singh A."/>
            <person name="Brown C.T."/>
            <person name="Anantharaman K."/>
            <person name="Sharon I."/>
            <person name="Hug L.A."/>
            <person name="Burstein D."/>
            <person name="Emerson J.B."/>
            <person name="Thomas B.C."/>
            <person name="Banfield J.F."/>
        </authorList>
    </citation>
    <scope>NUCLEOTIDE SEQUENCE [LARGE SCALE GENOMIC DNA]</scope>
    <source>
        <strain evidence="2">CG1_02_43_90</strain>
    </source>
</reference>
<sequence length="107" mass="12888">MRNEIVIVWILLYAVYLLLVIFLAVSFLRRYLSRRRKILWGRPDGKLFEGGINLWRVMPADMFYASLEQREKWVWEDSFHEIFSPDSGIPQVTNPVHARITFFTRQR</sequence>
<gene>
    <name evidence="2" type="ORF">AUJ77_02105</name>
</gene>
<keyword evidence="1" id="KW-1133">Transmembrane helix</keyword>
<accession>A0A1J4V714</accession>
<protein>
    <submittedName>
        <fullName evidence="2">Uncharacterized protein</fullName>
    </submittedName>
</protein>
<feature type="transmembrane region" description="Helical" evidence="1">
    <location>
        <begin position="6"/>
        <end position="28"/>
    </location>
</feature>
<evidence type="ECO:0000256" key="1">
    <source>
        <dbReference type="SAM" id="Phobius"/>
    </source>
</evidence>
<dbReference type="STRING" id="1805281.AUJ77_02105"/>
<keyword evidence="1" id="KW-0472">Membrane</keyword>
<dbReference type="EMBL" id="MNVN01000015">
    <property type="protein sequence ID" value="OIO30581.1"/>
    <property type="molecule type" value="Genomic_DNA"/>
</dbReference>
<keyword evidence="1" id="KW-0812">Transmembrane</keyword>
<evidence type="ECO:0000313" key="2">
    <source>
        <dbReference type="EMBL" id="OIO30581.1"/>
    </source>
</evidence>
<dbReference type="Proteomes" id="UP000181992">
    <property type="component" value="Unassembled WGS sequence"/>
</dbReference>